<feature type="region of interest" description="Disordered" evidence="1">
    <location>
        <begin position="1"/>
        <end position="24"/>
    </location>
</feature>
<reference evidence="2 3" key="1">
    <citation type="submission" date="2016-10" db="EMBL/GenBank/DDBJ databases">
        <title>Draft genome sequence of Coniochaeta ligniaria NRRL30616, a lignocellulolytic fungus for bioabatement of inhibitors in plant biomass hydrolysates.</title>
        <authorList>
            <consortium name="DOE Joint Genome Institute"/>
            <person name="Jimenez D.J."/>
            <person name="Hector R.E."/>
            <person name="Riley R."/>
            <person name="Sun H."/>
            <person name="Grigoriev I.V."/>
            <person name="Van Elsas J.D."/>
            <person name="Nichols N.N."/>
        </authorList>
    </citation>
    <scope>NUCLEOTIDE SEQUENCE [LARGE SCALE GENOMIC DNA]</scope>
    <source>
        <strain evidence="2 3">NRRL 30616</strain>
    </source>
</reference>
<name>A0A1J7IAE1_9PEZI</name>
<protein>
    <submittedName>
        <fullName evidence="2">Uncharacterized protein</fullName>
    </submittedName>
</protein>
<feature type="region of interest" description="Disordered" evidence="1">
    <location>
        <begin position="54"/>
        <end position="74"/>
    </location>
</feature>
<dbReference type="InParanoid" id="A0A1J7IAE1"/>
<organism evidence="2 3">
    <name type="scientific">Coniochaeta ligniaria NRRL 30616</name>
    <dbReference type="NCBI Taxonomy" id="1408157"/>
    <lineage>
        <taxon>Eukaryota</taxon>
        <taxon>Fungi</taxon>
        <taxon>Dikarya</taxon>
        <taxon>Ascomycota</taxon>
        <taxon>Pezizomycotina</taxon>
        <taxon>Sordariomycetes</taxon>
        <taxon>Sordariomycetidae</taxon>
        <taxon>Coniochaetales</taxon>
        <taxon>Coniochaetaceae</taxon>
        <taxon>Coniochaeta</taxon>
    </lineage>
</organism>
<dbReference type="Proteomes" id="UP000182658">
    <property type="component" value="Unassembled WGS sequence"/>
</dbReference>
<sequence>MGQGNSIRAPSSSPSPPPPSHRLPARVVHSLFTPVSQRSALAILKVDQEKLYRITGPDRHGLDRQQETENSEQRLRIPGLGGSIRETCPHIPHYRPSLPQPQRFRGTVMLYEIDGLHWAFRSPVTGPGYYVLLCNPKDKDF</sequence>
<gene>
    <name evidence="2" type="ORF">CONLIGDRAFT_685897</name>
</gene>
<evidence type="ECO:0000256" key="1">
    <source>
        <dbReference type="SAM" id="MobiDB-lite"/>
    </source>
</evidence>
<dbReference type="AlphaFoldDB" id="A0A1J7IAE1"/>
<dbReference type="OrthoDB" id="5259295at2759"/>
<accession>A0A1J7IAE1</accession>
<evidence type="ECO:0000313" key="2">
    <source>
        <dbReference type="EMBL" id="OIW24275.1"/>
    </source>
</evidence>
<proteinExistence type="predicted"/>
<keyword evidence="3" id="KW-1185">Reference proteome</keyword>
<evidence type="ECO:0000313" key="3">
    <source>
        <dbReference type="Proteomes" id="UP000182658"/>
    </source>
</evidence>
<dbReference type="EMBL" id="KV875104">
    <property type="protein sequence ID" value="OIW24275.1"/>
    <property type="molecule type" value="Genomic_DNA"/>
</dbReference>